<dbReference type="RefSeq" id="XP_030760078.1">
    <property type="nucleotide sequence ID" value="XM_030904218.1"/>
</dbReference>
<dbReference type="GeneID" id="115885340"/>
<dbReference type="Proteomes" id="UP000504635">
    <property type="component" value="Unplaced"/>
</dbReference>
<keyword evidence="1" id="KW-0175">Coiled coil</keyword>
<dbReference type="KEGG" id="soy:115885340"/>
<evidence type="ECO:0000313" key="2">
    <source>
        <dbReference type="Proteomes" id="UP000504635"/>
    </source>
</evidence>
<dbReference type="OrthoDB" id="6807604at2759"/>
<sequence>MLEDIVNIDTKTLDLETAEKVLPIWESMLQIYSEKLECLQHQIKEHKQALMALELKKSVTERSIRKNNDFLKELSERDNNASQELEELKFLYPVYHHQNETLLSQVQSDLQAETKENVLKEDLSEKEETLIQIKHLIEENIEENEIKIESFIKKYL</sequence>
<keyword evidence="2" id="KW-1185">Reference proteome</keyword>
<accession>A0A6J2Y8B5</accession>
<evidence type="ECO:0000256" key="1">
    <source>
        <dbReference type="SAM" id="Coils"/>
    </source>
</evidence>
<evidence type="ECO:0000313" key="3">
    <source>
        <dbReference type="RefSeq" id="XP_030760078.1"/>
    </source>
</evidence>
<proteinExistence type="predicted"/>
<dbReference type="InParanoid" id="A0A6J2Y8B5"/>
<gene>
    <name evidence="3" type="primary">LOC115885340</name>
</gene>
<protein>
    <submittedName>
        <fullName evidence="3">Uncharacterized protein LOC115885340</fullName>
    </submittedName>
</protein>
<name>A0A6J2Y8B5_SITOR</name>
<feature type="coiled-coil region" evidence="1">
    <location>
        <begin position="29"/>
        <end position="91"/>
    </location>
</feature>
<dbReference type="AlphaFoldDB" id="A0A6J2Y8B5"/>
<reference evidence="3" key="1">
    <citation type="submission" date="2025-08" db="UniProtKB">
        <authorList>
            <consortium name="RefSeq"/>
        </authorList>
    </citation>
    <scope>IDENTIFICATION</scope>
    <source>
        <tissue evidence="3">Gonads</tissue>
    </source>
</reference>
<organism evidence="2 3">
    <name type="scientific">Sitophilus oryzae</name>
    <name type="common">Rice weevil</name>
    <name type="synonym">Curculio oryzae</name>
    <dbReference type="NCBI Taxonomy" id="7048"/>
    <lineage>
        <taxon>Eukaryota</taxon>
        <taxon>Metazoa</taxon>
        <taxon>Ecdysozoa</taxon>
        <taxon>Arthropoda</taxon>
        <taxon>Hexapoda</taxon>
        <taxon>Insecta</taxon>
        <taxon>Pterygota</taxon>
        <taxon>Neoptera</taxon>
        <taxon>Endopterygota</taxon>
        <taxon>Coleoptera</taxon>
        <taxon>Polyphaga</taxon>
        <taxon>Cucujiformia</taxon>
        <taxon>Curculionidae</taxon>
        <taxon>Dryophthorinae</taxon>
        <taxon>Sitophilus</taxon>
    </lineage>
</organism>